<feature type="region of interest" description="Disordered" evidence="7">
    <location>
        <begin position="56"/>
        <end position="81"/>
    </location>
</feature>
<name>A0A1S5VF14_9ALPH</name>
<proteinExistence type="inferred from homology"/>
<dbReference type="EMBL" id="MF431494">
    <property type="protein sequence ID" value="AUB51054.1"/>
    <property type="molecule type" value="Genomic_DNA"/>
</dbReference>
<dbReference type="InterPro" id="IPR008648">
    <property type="entry name" value="ICP27-like"/>
</dbReference>
<dbReference type="EMBL" id="MF431496">
    <property type="protein sequence ID" value="AUB51224.1"/>
    <property type="molecule type" value="Genomic_DNA"/>
</dbReference>
<reference evidence="9" key="1">
    <citation type="journal article" date="2017" name="Evol. Appl.">
        <title>A phylogenomic analysis of Marek's disease virus reveals independent paths to virulence in Eurasia and North America.</title>
        <authorList>
            <person name="Trimpert J."/>
            <person name="Groenke N."/>
            <person name="Jenckel M."/>
            <person name="He S."/>
            <person name="Kunec D."/>
            <person name="Szpara M.L."/>
            <person name="Spatz S.J."/>
            <person name="Osterrieder N."/>
            <person name="McMahon D.P."/>
        </authorList>
    </citation>
    <scope>NUCLEOTIDE SEQUENCE</scope>
    <source>
        <strain evidence="8">EU-1</strain>
        <strain evidence="9">Polen5</strain>
    </source>
</reference>
<dbReference type="GO" id="GO:0030430">
    <property type="term" value="C:host cell cytoplasm"/>
    <property type="evidence" value="ECO:0007669"/>
    <property type="project" value="UniProtKB-SubCell"/>
</dbReference>
<dbReference type="GO" id="GO:0008270">
    <property type="term" value="F:zinc ion binding"/>
    <property type="evidence" value="ECO:0007669"/>
    <property type="project" value="UniProtKB-KW"/>
</dbReference>
<comment type="subcellular location">
    <subcellularLocation>
        <location evidence="1">Host cytoplasm</location>
    </subcellularLocation>
</comment>
<evidence type="ECO:0000313" key="8">
    <source>
        <dbReference type="EMBL" id="AUB51054.1"/>
    </source>
</evidence>
<keyword evidence="4" id="KW-0863">Zinc-finger</keyword>
<evidence type="ECO:0000256" key="4">
    <source>
        <dbReference type="ARBA" id="ARBA00022771"/>
    </source>
</evidence>
<evidence type="ECO:0000256" key="5">
    <source>
        <dbReference type="ARBA" id="ARBA00022833"/>
    </source>
</evidence>
<dbReference type="GO" id="GO:0006355">
    <property type="term" value="P:regulation of DNA-templated transcription"/>
    <property type="evidence" value="ECO:0007669"/>
    <property type="project" value="InterPro"/>
</dbReference>
<evidence type="ECO:0000256" key="1">
    <source>
        <dbReference type="ARBA" id="ARBA00004192"/>
    </source>
</evidence>
<evidence type="ECO:0000313" key="9">
    <source>
        <dbReference type="EMBL" id="AUB51224.1"/>
    </source>
</evidence>
<gene>
    <name evidence="9" type="primary">MDV068</name>
</gene>
<keyword evidence="5" id="KW-0862">Zinc</keyword>
<evidence type="ECO:0000256" key="2">
    <source>
        <dbReference type="ARBA" id="ARBA00008477"/>
    </source>
</evidence>
<accession>A0A1S5VF14</accession>
<evidence type="ECO:0000256" key="7">
    <source>
        <dbReference type="SAM" id="MobiDB-lite"/>
    </source>
</evidence>
<organism evidence="9">
    <name type="scientific">Gallid alphaherpesvirus 2</name>
    <dbReference type="NCBI Taxonomy" id="10390"/>
    <lineage>
        <taxon>Viruses</taxon>
        <taxon>Duplodnaviria</taxon>
        <taxon>Heunggongvirae</taxon>
        <taxon>Peploviricota</taxon>
        <taxon>Herviviricetes</taxon>
        <taxon>Herpesvirales</taxon>
        <taxon>Orthoherpesviridae</taxon>
        <taxon>Alphaherpesvirinae</taxon>
        <taxon>Mardivirus</taxon>
        <taxon>Mardivirus gallidalpha2</taxon>
    </lineage>
</organism>
<keyword evidence="3" id="KW-0479">Metal-binding</keyword>
<protein>
    <submittedName>
        <fullName evidence="9">Multifunctional expression regulator</fullName>
    </submittedName>
</protein>
<dbReference type="Pfam" id="PF05459">
    <property type="entry name" value="Herpes_UL69"/>
    <property type="match status" value="1"/>
</dbReference>
<evidence type="ECO:0000256" key="6">
    <source>
        <dbReference type="ARBA" id="ARBA00022884"/>
    </source>
</evidence>
<feature type="region of interest" description="Disordered" evidence="7">
    <location>
        <begin position="123"/>
        <end position="143"/>
    </location>
</feature>
<comment type="similarity">
    <text evidence="2">Belongs to the HHV-1 ICP27 protein family.</text>
</comment>
<evidence type="ECO:0000256" key="3">
    <source>
        <dbReference type="ARBA" id="ARBA00022723"/>
    </source>
</evidence>
<sequence length="473" mass="54480">MSVDAFSRESDDMMSLLDYDFIEGSSSDENAEVTEMETSAKTANDKNEVLFAPPCTQELLTERPSPDSKNSQGDDDSNSIYGNVIRDAQHSASRYATRCLDNAIPRKRLRLANLTVDSACISQTKRPHGTGNRKQYHRRNFPMSPTSQEKIHLRLHNRLGSRSEKQQRSLNCDRRLQEGHHRRRFYSERRIYDQNHIHHRTHDIRLPLEKYRVSRQHDLPVHEELNEILQREKHRLASISNECDFRVSSKNRWAAVLTFSSNAESTLCGPQITWEYLLHAGPELRNTFEIRPRISLQASAAREAVLRGESFIAALGSAEETLSWLKLHAVLKLRLVNHDPIFKTAGAVLDNLRLKLAPIMMCKYGTEKRSMGDMLRRSAPEDINDSLTLCLILLSRIRRVMHRTSGSKYSYMIDPRGCMIDYVPGECMTNILRYVDAHTRRCSDPACNLYISCTLMPIYIHGRYFYCNTLFGM</sequence>
<keyword evidence="6" id="KW-0694">RNA-binding</keyword>
<dbReference type="GO" id="GO:0003723">
    <property type="term" value="F:RNA binding"/>
    <property type="evidence" value="ECO:0007669"/>
    <property type="project" value="UniProtKB-KW"/>
</dbReference>